<evidence type="ECO:0000313" key="7">
    <source>
        <dbReference type="Proteomes" id="UP000675881"/>
    </source>
</evidence>
<sequence>MSKSGENIGRLKSMVIKCTVMALLSIQSCMIHVDFSPAKALMGCNPRKSNRIIEKLQVGEGEIPWQVDIVVRDKPSSGKIHNCGGSLLSASYVLTAGHCINDRTISGKKYTSDPKKSFVSNHVNYEKELNARQRKFIKQIYKSLYLSDFIDYPSVF</sequence>
<keyword evidence="1" id="KW-0645">Protease</keyword>
<keyword evidence="4" id="KW-1015">Disulfide bond</keyword>
<dbReference type="PROSITE" id="PS51257">
    <property type="entry name" value="PROKAR_LIPOPROTEIN"/>
    <property type="match status" value="1"/>
</dbReference>
<dbReference type="InterPro" id="IPR050430">
    <property type="entry name" value="Peptidase_S1"/>
</dbReference>
<dbReference type="PANTHER" id="PTHR24276">
    <property type="entry name" value="POLYSERASE-RELATED"/>
    <property type="match status" value="1"/>
</dbReference>
<dbReference type="GO" id="GO:0006508">
    <property type="term" value="P:proteolysis"/>
    <property type="evidence" value="ECO:0007669"/>
    <property type="project" value="UniProtKB-KW"/>
</dbReference>
<protein>
    <submittedName>
        <fullName evidence="6">(salmon louse) hypothetical protein</fullName>
    </submittedName>
</protein>
<dbReference type="AlphaFoldDB" id="A0A7R8CNN6"/>
<feature type="domain" description="Peptidase S1" evidence="5">
    <location>
        <begin position="58"/>
        <end position="108"/>
    </location>
</feature>
<dbReference type="SUPFAM" id="SSF50494">
    <property type="entry name" value="Trypsin-like serine proteases"/>
    <property type="match status" value="1"/>
</dbReference>
<keyword evidence="2" id="KW-0378">Hydrolase</keyword>
<evidence type="ECO:0000256" key="2">
    <source>
        <dbReference type="ARBA" id="ARBA00022801"/>
    </source>
</evidence>
<keyword evidence="7" id="KW-1185">Reference proteome</keyword>
<dbReference type="OrthoDB" id="6339452at2759"/>
<dbReference type="GO" id="GO:0004252">
    <property type="term" value="F:serine-type endopeptidase activity"/>
    <property type="evidence" value="ECO:0007669"/>
    <property type="project" value="InterPro"/>
</dbReference>
<proteinExistence type="predicted"/>
<dbReference type="InterPro" id="IPR043504">
    <property type="entry name" value="Peptidase_S1_PA_chymotrypsin"/>
</dbReference>
<organism evidence="6 7">
    <name type="scientific">Lepeophtheirus salmonis</name>
    <name type="common">Salmon louse</name>
    <name type="synonym">Caligus salmonis</name>
    <dbReference type="NCBI Taxonomy" id="72036"/>
    <lineage>
        <taxon>Eukaryota</taxon>
        <taxon>Metazoa</taxon>
        <taxon>Ecdysozoa</taxon>
        <taxon>Arthropoda</taxon>
        <taxon>Crustacea</taxon>
        <taxon>Multicrustacea</taxon>
        <taxon>Hexanauplia</taxon>
        <taxon>Copepoda</taxon>
        <taxon>Siphonostomatoida</taxon>
        <taxon>Caligidae</taxon>
        <taxon>Lepeophtheirus</taxon>
    </lineage>
</organism>
<dbReference type="PROSITE" id="PS00134">
    <property type="entry name" value="TRYPSIN_HIS"/>
    <property type="match status" value="1"/>
</dbReference>
<dbReference type="InterPro" id="IPR001254">
    <property type="entry name" value="Trypsin_dom"/>
</dbReference>
<dbReference type="Proteomes" id="UP000675881">
    <property type="component" value="Chromosome 2"/>
</dbReference>
<dbReference type="Gene3D" id="2.40.10.10">
    <property type="entry name" value="Trypsin-like serine proteases"/>
    <property type="match status" value="1"/>
</dbReference>
<dbReference type="InterPro" id="IPR009003">
    <property type="entry name" value="Peptidase_S1_PA"/>
</dbReference>
<evidence type="ECO:0000313" key="6">
    <source>
        <dbReference type="EMBL" id="CAF2877094.1"/>
    </source>
</evidence>
<name>A0A7R8CNN6_LEPSM</name>
<evidence type="ECO:0000259" key="5">
    <source>
        <dbReference type="Pfam" id="PF00089"/>
    </source>
</evidence>
<reference evidence="6" key="1">
    <citation type="submission" date="2021-02" db="EMBL/GenBank/DDBJ databases">
        <authorList>
            <person name="Bekaert M."/>
        </authorList>
    </citation>
    <scope>NUCLEOTIDE SEQUENCE</scope>
    <source>
        <strain evidence="6">IoA-00</strain>
    </source>
</reference>
<accession>A0A7R8CNN6</accession>
<evidence type="ECO:0000256" key="3">
    <source>
        <dbReference type="ARBA" id="ARBA00022825"/>
    </source>
</evidence>
<dbReference type="Pfam" id="PF00089">
    <property type="entry name" value="Trypsin"/>
    <property type="match status" value="1"/>
</dbReference>
<evidence type="ECO:0000256" key="1">
    <source>
        <dbReference type="ARBA" id="ARBA00022670"/>
    </source>
</evidence>
<dbReference type="InterPro" id="IPR018114">
    <property type="entry name" value="TRYPSIN_HIS"/>
</dbReference>
<keyword evidence="3" id="KW-0720">Serine protease</keyword>
<dbReference type="EMBL" id="HG994581">
    <property type="protein sequence ID" value="CAF2877094.1"/>
    <property type="molecule type" value="Genomic_DNA"/>
</dbReference>
<gene>
    <name evidence="6" type="ORF">LSAA_6412</name>
</gene>
<evidence type="ECO:0000256" key="4">
    <source>
        <dbReference type="ARBA" id="ARBA00023157"/>
    </source>
</evidence>
<dbReference type="PANTHER" id="PTHR24276:SF98">
    <property type="entry name" value="FI18310P1-RELATED"/>
    <property type="match status" value="1"/>
</dbReference>